<dbReference type="InterPro" id="IPR007685">
    <property type="entry name" value="RelA_SpoT"/>
</dbReference>
<dbReference type="Gene3D" id="3.30.460.10">
    <property type="entry name" value="Beta Polymerase, domain 2"/>
    <property type="match status" value="1"/>
</dbReference>
<dbReference type="SUPFAM" id="SSF81301">
    <property type="entry name" value="Nucleotidyltransferase"/>
    <property type="match status" value="1"/>
</dbReference>
<gene>
    <name evidence="4" type="primary">ywaC</name>
    <name evidence="4" type="ORF">BACCIP111899_01873</name>
</gene>
<dbReference type="InterPro" id="IPR052366">
    <property type="entry name" value="GTP_Pyrophosphokinase"/>
</dbReference>
<evidence type="ECO:0000256" key="1">
    <source>
        <dbReference type="ARBA" id="ARBA00004976"/>
    </source>
</evidence>
<dbReference type="EC" id="2.7.6.5" evidence="4"/>
<dbReference type="Gene3D" id="1.10.287.860">
    <property type="entry name" value="Nucleotidyltransferase"/>
    <property type="match status" value="1"/>
</dbReference>
<evidence type="ECO:0000313" key="5">
    <source>
        <dbReference type="Proteomes" id="UP000789423"/>
    </source>
</evidence>
<keyword evidence="4" id="KW-0808">Transferase</keyword>
<dbReference type="Proteomes" id="UP000789423">
    <property type="component" value="Unassembled WGS sequence"/>
</dbReference>
<evidence type="ECO:0000313" key="4">
    <source>
        <dbReference type="EMBL" id="CAG9612696.1"/>
    </source>
</evidence>
<keyword evidence="2" id="KW-0175">Coiled coil</keyword>
<accession>A0ABM8YAH6</accession>
<proteinExistence type="predicted"/>
<comment type="pathway">
    <text evidence="1">Purine metabolism; ppGpp biosynthesis; ppGpp from GTP: step 1/2.</text>
</comment>
<feature type="domain" description="RelA/SpoT" evidence="3">
    <location>
        <begin position="50"/>
        <end position="173"/>
    </location>
</feature>
<sequence length="216" mass="25563">MEYNQTTVDYWKAFVLPYTFALEELKTKFEIMNREAQFLEDYNPFEHIKTRLKQPKSIIKKLERKNLGPTVENAQHQLFDIIGIRITCCFVEDIYYLKNLIEKRTDMEIVEVKDYIATPKPNGYKSLHMIIKYPLALNSGTQDVFAEIQLRTLAMDFWASLEHKMYYKYEGNIPEYLKQELHDAAMKAEELDNKMASIRQDIDDIESCSERILLPV</sequence>
<dbReference type="SMART" id="SM00954">
    <property type="entry name" value="RelA_SpoT"/>
    <property type="match status" value="1"/>
</dbReference>
<organism evidence="4 5">
    <name type="scientific">Bacillus rhizoplanae</name>
    <dbReference type="NCBI Taxonomy" id="2880966"/>
    <lineage>
        <taxon>Bacteria</taxon>
        <taxon>Bacillati</taxon>
        <taxon>Bacillota</taxon>
        <taxon>Bacilli</taxon>
        <taxon>Bacillales</taxon>
        <taxon>Bacillaceae</taxon>
        <taxon>Bacillus</taxon>
    </lineage>
</organism>
<dbReference type="RefSeq" id="WP_230574837.1">
    <property type="nucleotide sequence ID" value="NZ_CAKJTI010000007.1"/>
</dbReference>
<feature type="coiled-coil region" evidence="2">
    <location>
        <begin position="181"/>
        <end position="208"/>
    </location>
</feature>
<evidence type="ECO:0000259" key="3">
    <source>
        <dbReference type="SMART" id="SM00954"/>
    </source>
</evidence>
<protein>
    <submittedName>
        <fullName evidence="4">GTP pyrophosphokinase YwaC</fullName>
        <ecNumber evidence="4">2.7.6.5</ecNumber>
    </submittedName>
</protein>
<dbReference type="Pfam" id="PF04607">
    <property type="entry name" value="RelA_SpoT"/>
    <property type="match status" value="1"/>
</dbReference>
<reference evidence="4 5" key="1">
    <citation type="submission" date="2021-10" db="EMBL/GenBank/DDBJ databases">
        <authorList>
            <person name="Criscuolo A."/>
        </authorList>
    </citation>
    <scope>NUCLEOTIDE SEQUENCE [LARGE SCALE GENOMIC DNA]</scope>
    <source>
        <strain evidence="5">CIP 111899</strain>
    </source>
</reference>
<comment type="caution">
    <text evidence="4">The sequence shown here is derived from an EMBL/GenBank/DDBJ whole genome shotgun (WGS) entry which is preliminary data.</text>
</comment>
<keyword evidence="5" id="KW-1185">Reference proteome</keyword>
<dbReference type="PANTHER" id="PTHR47837">
    <property type="entry name" value="GTP PYROPHOSPHOKINASE YJBM"/>
    <property type="match status" value="1"/>
</dbReference>
<dbReference type="CDD" id="cd05399">
    <property type="entry name" value="NT_Rel-Spo_like"/>
    <property type="match status" value="1"/>
</dbReference>
<evidence type="ECO:0000256" key="2">
    <source>
        <dbReference type="SAM" id="Coils"/>
    </source>
</evidence>
<dbReference type="PANTHER" id="PTHR47837:SF2">
    <property type="entry name" value="GTP PYROPHOSPHOKINASE YWAC"/>
    <property type="match status" value="1"/>
</dbReference>
<dbReference type="GO" id="GO:0008728">
    <property type="term" value="F:GTP diphosphokinase activity"/>
    <property type="evidence" value="ECO:0007669"/>
    <property type="project" value="UniProtKB-EC"/>
</dbReference>
<dbReference type="EMBL" id="CAKJTI010000007">
    <property type="protein sequence ID" value="CAG9612696.1"/>
    <property type="molecule type" value="Genomic_DNA"/>
</dbReference>
<dbReference type="InterPro" id="IPR043519">
    <property type="entry name" value="NT_sf"/>
</dbReference>
<name>A0ABM8YAH6_9BACI</name>